<dbReference type="KEGG" id="buo:BRPE64_DCDS02520"/>
<dbReference type="Proteomes" id="UP000013966">
    <property type="component" value="Plasmid p1"/>
</dbReference>
<evidence type="ECO:0000256" key="1">
    <source>
        <dbReference type="SAM" id="Phobius"/>
    </source>
</evidence>
<sequence length="39" mass="4234">MVASFEKKLVGPCAAPCLMVLFMVVSVARYECMRALVVA</sequence>
<evidence type="ECO:0000313" key="2">
    <source>
        <dbReference type="EMBL" id="BAN27188.1"/>
    </source>
</evidence>
<reference evidence="2 3" key="1">
    <citation type="journal article" date="2013" name="Genome Announc.">
        <title>Complete Genome Sequence of Burkholderia sp. Strain RPE64, Bacterial Symbiont of the Bean Bug Riptortus pedestris.</title>
        <authorList>
            <person name="Shibata T.F."/>
            <person name="Maeda T."/>
            <person name="Nikoh N."/>
            <person name="Yamaguchi K."/>
            <person name="Oshima K."/>
            <person name="Hattori M."/>
            <person name="Nishiyama T."/>
            <person name="Hasebe M."/>
            <person name="Fukatsu T."/>
            <person name="Kikuchi Y."/>
            <person name="Shigenobu S."/>
        </authorList>
    </citation>
    <scope>NUCLEOTIDE SEQUENCE [LARGE SCALE GENOMIC DNA]</scope>
    <source>
        <plasmid evidence="2 3">p1</plasmid>
    </source>
</reference>
<proteinExistence type="predicted"/>
<accession>R4WR94</accession>
<dbReference type="AlphaFoldDB" id="R4WR94"/>
<keyword evidence="3" id="KW-1185">Reference proteome</keyword>
<name>R4WR94_9BURK</name>
<keyword evidence="1" id="KW-0472">Membrane</keyword>
<keyword evidence="1" id="KW-0812">Transmembrane</keyword>
<feature type="transmembrane region" description="Helical" evidence="1">
    <location>
        <begin position="9"/>
        <end position="30"/>
    </location>
</feature>
<reference evidence="2 3" key="2">
    <citation type="journal article" date="2018" name="Int. J. Syst. Evol. Microbiol.">
        <title>Burkholderia insecticola sp. nov., a gut symbiotic bacterium of the bean bug Riptortus pedestris.</title>
        <authorList>
            <person name="Takeshita K."/>
            <person name="Tamaki H."/>
            <person name="Ohbayashi T."/>
            <person name="Meng X.-Y."/>
            <person name="Sone T."/>
            <person name="Mitani Y."/>
            <person name="Peeters C."/>
            <person name="Kikuchi Y."/>
            <person name="Vandamme P."/>
        </authorList>
    </citation>
    <scope>NUCLEOTIDE SEQUENCE [LARGE SCALE GENOMIC DNA]</scope>
    <source>
        <strain evidence="2">RPE64</strain>
        <plasmid evidence="2 3">p1</plasmid>
    </source>
</reference>
<gene>
    <name evidence="2" type="ORF">BRPE64_DCDS02520</name>
</gene>
<dbReference type="HOGENOM" id="CLU_3306036_0_0_4"/>
<protein>
    <submittedName>
        <fullName evidence="2">Uncharacterized protein</fullName>
    </submittedName>
</protein>
<dbReference type="EMBL" id="AP013061">
    <property type="protein sequence ID" value="BAN27188.1"/>
    <property type="molecule type" value="Genomic_DNA"/>
</dbReference>
<keyword evidence="1" id="KW-1133">Transmembrane helix</keyword>
<keyword evidence="2" id="KW-0614">Plasmid</keyword>
<geneLocation type="plasmid" evidence="2 3">
    <name>p1</name>
</geneLocation>
<evidence type="ECO:0000313" key="3">
    <source>
        <dbReference type="Proteomes" id="UP000013966"/>
    </source>
</evidence>
<organism evidence="2 3">
    <name type="scientific">Caballeronia insecticola</name>
    <dbReference type="NCBI Taxonomy" id="758793"/>
    <lineage>
        <taxon>Bacteria</taxon>
        <taxon>Pseudomonadati</taxon>
        <taxon>Pseudomonadota</taxon>
        <taxon>Betaproteobacteria</taxon>
        <taxon>Burkholderiales</taxon>
        <taxon>Burkholderiaceae</taxon>
        <taxon>Caballeronia</taxon>
    </lineage>
</organism>